<feature type="region of interest" description="Disordered" evidence="1">
    <location>
        <begin position="420"/>
        <end position="441"/>
    </location>
</feature>
<evidence type="ECO:0000313" key="3">
    <source>
        <dbReference type="EMBL" id="KAJ7311678.1"/>
    </source>
</evidence>
<comment type="caution">
    <text evidence="3">The sequence shown here is derived from an EMBL/GenBank/DDBJ whole genome shotgun (WGS) entry which is preliminary data.</text>
</comment>
<evidence type="ECO:0000313" key="4">
    <source>
        <dbReference type="Proteomes" id="UP001218218"/>
    </source>
</evidence>
<feature type="region of interest" description="Disordered" evidence="1">
    <location>
        <begin position="75"/>
        <end position="96"/>
    </location>
</feature>
<dbReference type="EMBL" id="JARIHO010000074">
    <property type="protein sequence ID" value="KAJ7311678.1"/>
    <property type="molecule type" value="Genomic_DNA"/>
</dbReference>
<organism evidence="3 4">
    <name type="scientific">Mycena albidolilacea</name>
    <dbReference type="NCBI Taxonomy" id="1033008"/>
    <lineage>
        <taxon>Eukaryota</taxon>
        <taxon>Fungi</taxon>
        <taxon>Dikarya</taxon>
        <taxon>Basidiomycota</taxon>
        <taxon>Agaricomycotina</taxon>
        <taxon>Agaricomycetes</taxon>
        <taxon>Agaricomycetidae</taxon>
        <taxon>Agaricales</taxon>
        <taxon>Marasmiineae</taxon>
        <taxon>Mycenaceae</taxon>
        <taxon>Mycena</taxon>
    </lineage>
</organism>
<feature type="compositionally biased region" description="Basic and acidic residues" evidence="1">
    <location>
        <begin position="431"/>
        <end position="441"/>
    </location>
</feature>
<proteinExistence type="predicted"/>
<dbReference type="AlphaFoldDB" id="A0AAD6Z8S8"/>
<protein>
    <submittedName>
        <fullName evidence="3">Uncharacterized protein</fullName>
    </submittedName>
</protein>
<feature type="signal peptide" evidence="2">
    <location>
        <begin position="1"/>
        <end position="16"/>
    </location>
</feature>
<feature type="chain" id="PRO_5042233146" evidence="2">
    <location>
        <begin position="17"/>
        <end position="495"/>
    </location>
</feature>
<accession>A0AAD6Z8S8</accession>
<name>A0AAD6Z8S8_9AGAR</name>
<sequence length="495" mass="54006">MRRHILLLLLFTPLRPTSIPQDTHAATLIRGNGLFHDRRRTKCSGAAASAFDLPVAEGNAFAALAIVEVNRFRTESEGGEEGSERDPSGLDPLLVPNGDPGGDIPSFAESINIQQMVSRKSYYQRATPIIPYLGVTHHVMRPGPGKNPFKYIGAGKPGAGALFDGRLNPCVLTEQTARRGTVFWDAVVFDLEMPGKKVKRGTSLELHSLVTVVRRRRQMSSGIHREWGKGSGIIKERVSGAFRSETAQLETGVGKKLKGNSKYTSREYKASWGEPGKDQLGGCQALNGSLYPYSLEIEPPATSFARMYDKPELEERTSCRIYLKSEESSNAITSMPLSTSSGMTASIPDIHRATLYLATVTHASTLRSAGHRVRCADNGLYAREIRRPRPGLVELSAAHPRDLEGIAYHLDVARAAALNSTPEGAAPASHSDVRRERDRISRDSKTAAAALACVVDVETLYGVAQRVEEARETWAHRNAASDMQQARKFEGACGM</sequence>
<keyword evidence="2" id="KW-0732">Signal</keyword>
<dbReference type="Proteomes" id="UP001218218">
    <property type="component" value="Unassembled WGS sequence"/>
</dbReference>
<gene>
    <name evidence="3" type="ORF">DFH08DRAFT_1045016</name>
</gene>
<evidence type="ECO:0000256" key="2">
    <source>
        <dbReference type="SAM" id="SignalP"/>
    </source>
</evidence>
<evidence type="ECO:0000256" key="1">
    <source>
        <dbReference type="SAM" id="MobiDB-lite"/>
    </source>
</evidence>
<keyword evidence="4" id="KW-1185">Reference proteome</keyword>
<feature type="compositionally biased region" description="Basic and acidic residues" evidence="1">
    <location>
        <begin position="75"/>
        <end position="88"/>
    </location>
</feature>
<reference evidence="3" key="1">
    <citation type="submission" date="2023-03" db="EMBL/GenBank/DDBJ databases">
        <title>Massive genome expansion in bonnet fungi (Mycena s.s.) driven by repeated elements and novel gene families across ecological guilds.</title>
        <authorList>
            <consortium name="Lawrence Berkeley National Laboratory"/>
            <person name="Harder C.B."/>
            <person name="Miyauchi S."/>
            <person name="Viragh M."/>
            <person name="Kuo A."/>
            <person name="Thoen E."/>
            <person name="Andreopoulos B."/>
            <person name="Lu D."/>
            <person name="Skrede I."/>
            <person name="Drula E."/>
            <person name="Henrissat B."/>
            <person name="Morin E."/>
            <person name="Kohler A."/>
            <person name="Barry K."/>
            <person name="LaButti K."/>
            <person name="Morin E."/>
            <person name="Salamov A."/>
            <person name="Lipzen A."/>
            <person name="Mereny Z."/>
            <person name="Hegedus B."/>
            <person name="Baldrian P."/>
            <person name="Stursova M."/>
            <person name="Weitz H."/>
            <person name="Taylor A."/>
            <person name="Grigoriev I.V."/>
            <person name="Nagy L.G."/>
            <person name="Martin F."/>
            <person name="Kauserud H."/>
        </authorList>
    </citation>
    <scope>NUCLEOTIDE SEQUENCE</scope>
    <source>
        <strain evidence="3">CBHHK002</strain>
    </source>
</reference>